<dbReference type="AlphaFoldDB" id="W1YFV6"/>
<organism evidence="2">
    <name type="scientific">human gut metagenome</name>
    <dbReference type="NCBI Taxonomy" id="408170"/>
    <lineage>
        <taxon>unclassified sequences</taxon>
        <taxon>metagenomes</taxon>
        <taxon>organismal metagenomes</taxon>
    </lineage>
</organism>
<sequence>MISSGIVQEGNKPVGKAPACY</sequence>
<gene>
    <name evidence="2" type="ORF">Q604_UNBC04709G0001</name>
</gene>
<evidence type="ECO:0000256" key="1">
    <source>
        <dbReference type="SAM" id="MobiDB-lite"/>
    </source>
</evidence>
<feature type="non-terminal residue" evidence="2">
    <location>
        <position position="21"/>
    </location>
</feature>
<accession>W1YFV6</accession>
<feature type="region of interest" description="Disordered" evidence="1">
    <location>
        <begin position="1"/>
        <end position="21"/>
    </location>
</feature>
<comment type="caution">
    <text evidence="2">The sequence shown here is derived from an EMBL/GenBank/DDBJ whole genome shotgun (WGS) entry which is preliminary data.</text>
</comment>
<protein>
    <submittedName>
        <fullName evidence="2">Uncharacterized protein</fullName>
    </submittedName>
</protein>
<reference evidence="2" key="1">
    <citation type="submission" date="2013-12" db="EMBL/GenBank/DDBJ databases">
        <title>A Varibaculum cambriense genome reconstructed from a premature infant gut community with otherwise low bacterial novelty that shifts toward anaerobic metabolism during the third week of life.</title>
        <authorList>
            <person name="Brown C.T."/>
            <person name="Sharon I."/>
            <person name="Thomas B.C."/>
            <person name="Castelle C.J."/>
            <person name="Morowitz M.J."/>
            <person name="Banfield J.F."/>
        </authorList>
    </citation>
    <scope>NUCLEOTIDE SEQUENCE</scope>
</reference>
<name>W1YFV6_9ZZZZ</name>
<proteinExistence type="predicted"/>
<evidence type="ECO:0000313" key="2">
    <source>
        <dbReference type="EMBL" id="ETJ41362.1"/>
    </source>
</evidence>
<dbReference type="EMBL" id="AZMM01004709">
    <property type="protein sequence ID" value="ETJ41362.1"/>
    <property type="molecule type" value="Genomic_DNA"/>
</dbReference>